<feature type="domain" description="YbaK/aminoacyl-tRNA synthetase-associated" evidence="5">
    <location>
        <begin position="53"/>
        <end position="164"/>
    </location>
</feature>
<evidence type="ECO:0000259" key="5">
    <source>
        <dbReference type="Pfam" id="PF04073"/>
    </source>
</evidence>
<dbReference type="GO" id="GO:0016829">
    <property type="term" value="F:lyase activity"/>
    <property type="evidence" value="ECO:0007669"/>
    <property type="project" value="UniProtKB-KW"/>
</dbReference>
<sequence>MSPGAGQGMVRAGRDGHEMARTTPATLALQRLGIGFELVSYAYEPGAERIGLQAAAAIGEDPARVLKTLIAQVDGQPVCLVLPSDCEASLKKVAAAFGGKAAAMMPGPDAERMTGYKIGGISPLGQKRRLPVLVEQAALAHPLVYVNGGQRGLQLRLAPEDLLRAAQGRATAIIA</sequence>
<dbReference type="Proteomes" id="UP000076128">
    <property type="component" value="Chromosome"/>
</dbReference>
<keyword evidence="3 4" id="KW-0456">Lyase</keyword>
<evidence type="ECO:0000256" key="3">
    <source>
        <dbReference type="ARBA" id="ARBA00023239"/>
    </source>
</evidence>
<proteinExistence type="inferred from homology"/>
<organism evidence="6 7">
    <name type="scientific">Frigidibacter mobilis</name>
    <dbReference type="NCBI Taxonomy" id="1335048"/>
    <lineage>
        <taxon>Bacteria</taxon>
        <taxon>Pseudomonadati</taxon>
        <taxon>Pseudomonadota</taxon>
        <taxon>Alphaproteobacteria</taxon>
        <taxon>Rhodobacterales</taxon>
        <taxon>Paracoccaceae</taxon>
        <taxon>Frigidibacter</taxon>
    </lineage>
</organism>
<gene>
    <name evidence="6" type="ORF">AKL17_4670</name>
</gene>
<keyword evidence="7" id="KW-1185">Reference proteome</keyword>
<dbReference type="InterPro" id="IPR004369">
    <property type="entry name" value="Prolyl-tRNA_editing_YbaK/EbsC"/>
</dbReference>
<dbReference type="EMBL" id="CP012661">
    <property type="protein sequence ID" value="AMY71880.1"/>
    <property type="molecule type" value="Genomic_DNA"/>
</dbReference>
<evidence type="ECO:0000256" key="2">
    <source>
        <dbReference type="ARBA" id="ARBA00022917"/>
    </source>
</evidence>
<dbReference type="Gene3D" id="3.90.960.10">
    <property type="entry name" value="YbaK/aminoacyl-tRNA synthetase-associated domain"/>
    <property type="match status" value="1"/>
</dbReference>
<protein>
    <recommendedName>
        <fullName evidence="4">Cys-tRNA(Pro)/Cys-tRNA(Cys) deacylase</fullName>
        <ecNumber evidence="4">4.2.-.-</ecNumber>
    </recommendedName>
</protein>
<dbReference type="CDD" id="cd00002">
    <property type="entry name" value="YbaK_deacylase"/>
    <property type="match status" value="1"/>
</dbReference>
<evidence type="ECO:0000256" key="1">
    <source>
        <dbReference type="ARBA" id="ARBA00009798"/>
    </source>
</evidence>
<dbReference type="GO" id="GO:0006412">
    <property type="term" value="P:translation"/>
    <property type="evidence" value="ECO:0007669"/>
    <property type="project" value="UniProtKB-KW"/>
</dbReference>
<dbReference type="SUPFAM" id="SSF55826">
    <property type="entry name" value="YbaK/ProRS associated domain"/>
    <property type="match status" value="1"/>
</dbReference>
<dbReference type="NCBIfam" id="TIGR00011">
    <property type="entry name" value="YbaK_EbsC"/>
    <property type="match status" value="1"/>
</dbReference>
<evidence type="ECO:0000313" key="7">
    <source>
        <dbReference type="Proteomes" id="UP000076128"/>
    </source>
</evidence>
<dbReference type="STRING" id="1335048.AKL17_4670"/>
<dbReference type="PIRSF" id="PIRSF006181">
    <property type="entry name" value="EbsC_YbaK"/>
    <property type="match status" value="1"/>
</dbReference>
<accession>A0A159ZAH5</accession>
<dbReference type="InterPro" id="IPR007214">
    <property type="entry name" value="YbaK/aa-tRNA-synth-assoc-dom"/>
</dbReference>
<dbReference type="PANTHER" id="PTHR30411">
    <property type="entry name" value="CYTOPLASMIC PROTEIN"/>
    <property type="match status" value="1"/>
</dbReference>
<dbReference type="EC" id="4.2.-.-" evidence="4"/>
<reference evidence="6 7" key="1">
    <citation type="submission" date="2015-09" db="EMBL/GenBank/DDBJ databases">
        <title>Complete genome sequence of Defluviimonas alba cai42t isolated from an oilfield in Xinjiang.</title>
        <authorList>
            <person name="Geng S."/>
            <person name="Pan X."/>
            <person name="Wu X."/>
        </authorList>
    </citation>
    <scope>NUCLEOTIDE SEQUENCE [LARGE SCALE GENOMIC DNA]</scope>
    <source>
        <strain evidence="7">cai42</strain>
    </source>
</reference>
<dbReference type="PANTHER" id="PTHR30411:SF0">
    <property type="entry name" value="CYS-TRNA(PRO)_CYS-TRNA(CYS) DEACYLASE YBAK"/>
    <property type="match status" value="1"/>
</dbReference>
<dbReference type="AlphaFoldDB" id="A0A159ZAH5"/>
<dbReference type="KEGG" id="daa:AKL17_4670"/>
<keyword evidence="2 4" id="KW-0648">Protein biosynthesis</keyword>
<evidence type="ECO:0000256" key="4">
    <source>
        <dbReference type="PIRNR" id="PIRNR006181"/>
    </source>
</evidence>
<dbReference type="Pfam" id="PF04073">
    <property type="entry name" value="tRNA_edit"/>
    <property type="match status" value="1"/>
</dbReference>
<evidence type="ECO:0000313" key="6">
    <source>
        <dbReference type="EMBL" id="AMY71880.1"/>
    </source>
</evidence>
<dbReference type="InterPro" id="IPR036754">
    <property type="entry name" value="YbaK/aa-tRNA-synt-asso_dom_sf"/>
</dbReference>
<dbReference type="PATRIC" id="fig|1335048.3.peg.4848"/>
<name>A0A159ZAH5_9RHOB</name>
<dbReference type="GO" id="GO:0002161">
    <property type="term" value="F:aminoacyl-tRNA deacylase activity"/>
    <property type="evidence" value="ECO:0007669"/>
    <property type="project" value="InterPro"/>
</dbReference>
<comment type="similarity">
    <text evidence="1 4">Belongs to the prolyl-tRNA editing family. YbaK/EbsC subfamily.</text>
</comment>